<keyword evidence="1" id="KW-0812">Transmembrane</keyword>
<evidence type="ECO:0000256" key="1">
    <source>
        <dbReference type="SAM" id="Phobius"/>
    </source>
</evidence>
<keyword evidence="1" id="KW-0472">Membrane</keyword>
<keyword evidence="5" id="KW-1185">Reference proteome</keyword>
<evidence type="ECO:0000313" key="4">
    <source>
        <dbReference type="EMBL" id="GLF94439.1"/>
    </source>
</evidence>
<feature type="domain" description="Septum formation-related" evidence="3">
    <location>
        <begin position="97"/>
        <end position="197"/>
    </location>
</feature>
<organism evidence="4 5">
    <name type="scientific">Streptomyces yaizuensis</name>
    <dbReference type="NCBI Taxonomy" id="2989713"/>
    <lineage>
        <taxon>Bacteria</taxon>
        <taxon>Bacillati</taxon>
        <taxon>Actinomycetota</taxon>
        <taxon>Actinomycetes</taxon>
        <taxon>Kitasatosporales</taxon>
        <taxon>Streptomycetaceae</taxon>
        <taxon>Streptomyces</taxon>
    </lineage>
</organism>
<comment type="caution">
    <text evidence="4">The sequence shown here is derived from an EMBL/GenBank/DDBJ whole genome shotgun (WGS) entry which is preliminary data.</text>
</comment>
<feature type="domain" description="DUF4190" evidence="2">
    <location>
        <begin position="12"/>
        <end position="67"/>
    </location>
</feature>
<gene>
    <name evidence="4" type="ORF">SYYSPA8_09100</name>
</gene>
<evidence type="ECO:0000259" key="3">
    <source>
        <dbReference type="Pfam" id="PF13845"/>
    </source>
</evidence>
<accession>A0ABQ5NVP6</accession>
<dbReference type="Pfam" id="PF13845">
    <property type="entry name" value="Septum_form"/>
    <property type="match status" value="1"/>
</dbReference>
<dbReference type="InterPro" id="IPR025241">
    <property type="entry name" value="DUF4190"/>
</dbReference>
<protein>
    <submittedName>
        <fullName evidence="4">DUF4190 domain-containing protein</fullName>
    </submittedName>
</protein>
<proteinExistence type="predicted"/>
<dbReference type="EMBL" id="BSBI01000003">
    <property type="protein sequence ID" value="GLF94439.1"/>
    <property type="molecule type" value="Genomic_DNA"/>
</dbReference>
<feature type="transmembrane region" description="Helical" evidence="1">
    <location>
        <begin position="12"/>
        <end position="37"/>
    </location>
</feature>
<dbReference type="Pfam" id="PF13828">
    <property type="entry name" value="DUF4190"/>
    <property type="match status" value="1"/>
</dbReference>
<sequence>MPPAQPGTNGFSIASLVAGILCCLPPLGLILGVVALVQIRRKGQSGKGMAIAGTVLSSLSTLLMVLLLVTGGAAEMWRGFQDGVEEASRTRDTLELREGQCFNLPGDGPMDEAYSSSVEVVPCVERHEAEVTGTFRLMGYDRFPGDDWIEPLAEQRCEEINGMYARDEWLVLDRGLELYYYSPTKESWELGDSTVTCTLATSDGKRNAGSVKRTTGSLDTLQLAYLTTETKASLTGSTLPVEDWPRGRHASQTWARESAVVFKDQVEVLRTYSWPARLRGPVERRAREFERARAALEKAAATRDEDVFWDQVLTVDDILLDGPTEVEIRRLLKLPFVPPERPEE</sequence>
<dbReference type="Proteomes" id="UP001291653">
    <property type="component" value="Unassembled WGS sequence"/>
</dbReference>
<evidence type="ECO:0000259" key="2">
    <source>
        <dbReference type="Pfam" id="PF13828"/>
    </source>
</evidence>
<reference evidence="4 5" key="1">
    <citation type="submission" date="2022-10" db="EMBL/GenBank/DDBJ databases">
        <title>Draft genome sequence of Streptomyces sp. YSPA8.</title>
        <authorList>
            <person name="Moriuchi R."/>
            <person name="Dohra H."/>
            <person name="Yamamura H."/>
            <person name="Kodani S."/>
        </authorList>
    </citation>
    <scope>NUCLEOTIDE SEQUENCE [LARGE SCALE GENOMIC DNA]</scope>
    <source>
        <strain evidence="4 5">YSPA8</strain>
    </source>
</reference>
<name>A0ABQ5NVP6_9ACTN</name>
<dbReference type="RefSeq" id="WP_323446527.1">
    <property type="nucleotide sequence ID" value="NZ_BSBI01000003.1"/>
</dbReference>
<keyword evidence="1" id="KW-1133">Transmembrane helix</keyword>
<evidence type="ECO:0000313" key="5">
    <source>
        <dbReference type="Proteomes" id="UP001291653"/>
    </source>
</evidence>
<feature type="transmembrane region" description="Helical" evidence="1">
    <location>
        <begin position="49"/>
        <end position="69"/>
    </location>
</feature>
<dbReference type="InterPro" id="IPR026004">
    <property type="entry name" value="Septum_form"/>
</dbReference>